<dbReference type="GO" id="GO:0036222">
    <property type="term" value="F:XTP diphosphatase activity"/>
    <property type="evidence" value="ECO:0007669"/>
    <property type="project" value="UniProtKB-UniRule"/>
</dbReference>
<comment type="function">
    <text evidence="18">Pyrophosphatase that hydrolyzes non-canonical purine nucleotides such as inosine triphosphate (ITP), deoxyinosine triphosphate (dITP) or xanthosine 5'-triphosphate (XTP) to their respective monophosphate derivatives. The enzyme does not distinguish between the deoxy- and ribose forms. Probably excludes non-canonical purines from RNA and DNA precursor pools, thus preventing their incorporation into RNA and DNA and avoiding chromosomal lesions.</text>
</comment>
<feature type="binding site" evidence="18">
    <location>
        <begin position="414"/>
        <end position="415"/>
    </location>
    <ligand>
        <name>ITP</name>
        <dbReference type="ChEBI" id="CHEBI:61402"/>
    </ligand>
</feature>
<feature type="binding site" evidence="18">
    <location>
        <position position="294"/>
    </location>
    <ligand>
        <name>ITP</name>
        <dbReference type="ChEBI" id="CHEBI:61402"/>
    </ligand>
</feature>
<feature type="domain" description="AP2/ERF" evidence="20">
    <location>
        <begin position="94"/>
        <end position="151"/>
    </location>
</feature>
<evidence type="ECO:0000256" key="11">
    <source>
        <dbReference type="ARBA" id="ARBA00023125"/>
    </source>
</evidence>
<keyword evidence="11" id="KW-0238">DNA-binding</keyword>
<comment type="catalytic activity">
    <reaction evidence="17">
        <text>N(6)-hydroxy-dATP + H2O = N(6)-hydroxy-dAMP + diphosphate + H(+)</text>
        <dbReference type="Rhea" id="RHEA:83971"/>
        <dbReference type="ChEBI" id="CHEBI:15377"/>
        <dbReference type="ChEBI" id="CHEBI:15378"/>
        <dbReference type="ChEBI" id="CHEBI:33019"/>
        <dbReference type="ChEBI" id="CHEBI:233529"/>
        <dbReference type="ChEBI" id="CHEBI:233530"/>
    </reaction>
    <physiologicalReaction direction="left-to-right" evidence="17">
        <dbReference type="Rhea" id="RHEA:83972"/>
    </physiologicalReaction>
</comment>
<evidence type="ECO:0000256" key="13">
    <source>
        <dbReference type="ARBA" id="ARBA00023242"/>
    </source>
</evidence>
<keyword evidence="8 18" id="KW-0460">Magnesium</keyword>
<keyword evidence="13" id="KW-0539">Nucleus</keyword>
<dbReference type="GO" id="GO:0009117">
    <property type="term" value="P:nucleotide metabolic process"/>
    <property type="evidence" value="ECO:0007669"/>
    <property type="project" value="UniProtKB-KW"/>
</dbReference>
<name>A0AAD9IMH1_PROWI</name>
<comment type="catalytic activity">
    <reaction evidence="18">
        <text>XTP + H2O = XMP + diphosphate + H(+)</text>
        <dbReference type="Rhea" id="RHEA:28610"/>
        <dbReference type="ChEBI" id="CHEBI:15377"/>
        <dbReference type="ChEBI" id="CHEBI:15378"/>
        <dbReference type="ChEBI" id="CHEBI:33019"/>
        <dbReference type="ChEBI" id="CHEBI:57464"/>
        <dbReference type="ChEBI" id="CHEBI:61314"/>
        <dbReference type="EC" id="3.6.1.66"/>
    </reaction>
</comment>
<comment type="catalytic activity">
    <reaction evidence="16">
        <text>dITP + H2O = dIMP + diphosphate + H(+)</text>
        <dbReference type="Rhea" id="RHEA:28342"/>
        <dbReference type="ChEBI" id="CHEBI:15377"/>
        <dbReference type="ChEBI" id="CHEBI:15378"/>
        <dbReference type="ChEBI" id="CHEBI:33019"/>
        <dbReference type="ChEBI" id="CHEBI:61194"/>
        <dbReference type="ChEBI" id="CHEBI:61382"/>
        <dbReference type="EC" id="3.6.1.66"/>
    </reaction>
    <physiologicalReaction direction="left-to-right" evidence="16">
        <dbReference type="Rhea" id="RHEA:28343"/>
    </physiologicalReaction>
</comment>
<dbReference type="PANTHER" id="PTHR11067:SF9">
    <property type="entry name" value="INOSINE TRIPHOSPHATE PYROPHOSPHATASE"/>
    <property type="match status" value="1"/>
</dbReference>
<dbReference type="Gene3D" id="3.90.950.10">
    <property type="match status" value="1"/>
</dbReference>
<keyword evidence="22" id="KW-1185">Reference proteome</keyword>
<dbReference type="GO" id="GO:0009204">
    <property type="term" value="P:deoxyribonucleoside triphosphate catabolic process"/>
    <property type="evidence" value="ECO:0007669"/>
    <property type="project" value="UniProtKB-UniRule"/>
</dbReference>
<dbReference type="InterPro" id="IPR036955">
    <property type="entry name" value="AP2/ERF_dom_sf"/>
</dbReference>
<comment type="subunit">
    <text evidence="18">Homodimer.</text>
</comment>
<dbReference type="GO" id="GO:0005737">
    <property type="term" value="C:cytoplasm"/>
    <property type="evidence" value="ECO:0007669"/>
    <property type="project" value="UniProtKB-SubCell"/>
</dbReference>
<feature type="region of interest" description="Disordered" evidence="19">
    <location>
        <begin position="35"/>
        <end position="56"/>
    </location>
</feature>
<proteinExistence type="inferred from homology"/>
<dbReference type="HAMAP" id="MF_03148">
    <property type="entry name" value="HAM1_NTPase"/>
    <property type="match status" value="1"/>
</dbReference>
<evidence type="ECO:0000256" key="1">
    <source>
        <dbReference type="ARBA" id="ARBA00004123"/>
    </source>
</evidence>
<keyword evidence="12" id="KW-0804">Transcription</keyword>
<dbReference type="SUPFAM" id="SSF54171">
    <property type="entry name" value="DNA-binding domain"/>
    <property type="match status" value="1"/>
</dbReference>
<evidence type="ECO:0000256" key="15">
    <source>
        <dbReference type="ARBA" id="ARBA00093218"/>
    </source>
</evidence>
<dbReference type="Pfam" id="PF01725">
    <property type="entry name" value="Ham1p_like"/>
    <property type="match status" value="1"/>
</dbReference>
<evidence type="ECO:0000313" key="21">
    <source>
        <dbReference type="EMBL" id="KAK2080381.1"/>
    </source>
</evidence>
<dbReference type="SUPFAM" id="SSF52972">
    <property type="entry name" value="ITPase-like"/>
    <property type="match status" value="1"/>
</dbReference>
<dbReference type="GO" id="GO:0036220">
    <property type="term" value="F:ITP diphosphatase activity"/>
    <property type="evidence" value="ECO:0007669"/>
    <property type="project" value="UniProtKB-UniRule"/>
</dbReference>
<evidence type="ECO:0000256" key="2">
    <source>
        <dbReference type="ARBA" id="ARBA00004496"/>
    </source>
</evidence>
<dbReference type="CDD" id="cd00018">
    <property type="entry name" value="AP2"/>
    <property type="match status" value="1"/>
</dbReference>
<evidence type="ECO:0000256" key="5">
    <source>
        <dbReference type="ARBA" id="ARBA00022723"/>
    </source>
</evidence>
<keyword evidence="9" id="KW-0805">Transcription regulation</keyword>
<comment type="catalytic activity">
    <reaction evidence="15">
        <text>ITP + H2O = IMP + diphosphate + H(+)</text>
        <dbReference type="Rhea" id="RHEA:29399"/>
        <dbReference type="ChEBI" id="CHEBI:15377"/>
        <dbReference type="ChEBI" id="CHEBI:15378"/>
        <dbReference type="ChEBI" id="CHEBI:33019"/>
        <dbReference type="ChEBI" id="CHEBI:58053"/>
        <dbReference type="ChEBI" id="CHEBI:61402"/>
        <dbReference type="EC" id="3.6.1.66"/>
    </reaction>
    <physiologicalReaction direction="left-to-right" evidence="15">
        <dbReference type="Rhea" id="RHEA:29400"/>
    </physiologicalReaction>
</comment>
<dbReference type="GO" id="GO:0000166">
    <property type="term" value="F:nucleotide binding"/>
    <property type="evidence" value="ECO:0007669"/>
    <property type="project" value="UniProtKB-KW"/>
</dbReference>
<dbReference type="Gene3D" id="3.30.730.10">
    <property type="entry name" value="AP2/ERF domain"/>
    <property type="match status" value="1"/>
</dbReference>
<dbReference type="GO" id="GO:0003677">
    <property type="term" value="F:DNA binding"/>
    <property type="evidence" value="ECO:0007669"/>
    <property type="project" value="UniProtKB-KW"/>
</dbReference>
<dbReference type="InterPro" id="IPR001471">
    <property type="entry name" value="AP2/ERF_dom"/>
</dbReference>
<comment type="subcellular location">
    <subcellularLocation>
        <location evidence="2 18">Cytoplasm</location>
    </subcellularLocation>
    <subcellularLocation>
        <location evidence="1">Nucleus</location>
    </subcellularLocation>
</comment>
<dbReference type="InterPro" id="IPR027502">
    <property type="entry name" value="ITPase"/>
</dbReference>
<keyword evidence="4 18" id="KW-0963">Cytoplasm</keyword>
<keyword evidence="6 18" id="KW-0547">Nucleotide-binding</keyword>
<feature type="binding site" evidence="18">
    <location>
        <position position="310"/>
    </location>
    <ligand>
        <name>Mg(2+)</name>
        <dbReference type="ChEBI" id="CHEBI:18420"/>
    </ligand>
</feature>
<evidence type="ECO:0000256" key="9">
    <source>
        <dbReference type="ARBA" id="ARBA00023015"/>
    </source>
</evidence>
<dbReference type="GO" id="GO:0003700">
    <property type="term" value="F:DNA-binding transcription factor activity"/>
    <property type="evidence" value="ECO:0007669"/>
    <property type="project" value="InterPro"/>
</dbReference>
<feature type="compositionally biased region" description="Low complexity" evidence="19">
    <location>
        <begin position="194"/>
        <end position="209"/>
    </location>
</feature>
<comment type="function">
    <text evidence="14">Pyrophosphatase that hydrolyzes the non-canonical purine nucleotides inosine triphosphate (ITP), deoxyinosine triphosphate (dITP) as well as 2'-deoxy-N-6-hydroxylaminopurine triphosphate (dHAPTP) and xanthosine 5'-triphosphate (XTP) to their respective monophosphate derivatives. The enzyme does not distinguish between the deoxy- and ribose forms. Probably excludes non-canonical purines from RNA and DNA precursor pools, thus preventing their incorporation into RNA and DNA and avoiding chromosomal lesions.</text>
</comment>
<feature type="region of interest" description="Disordered" evidence="19">
    <location>
        <begin position="194"/>
        <end position="255"/>
    </location>
</feature>
<comment type="caution">
    <text evidence="21">The sequence shown here is derived from an EMBL/GenBank/DDBJ whole genome shotgun (WGS) entry which is preliminary data.</text>
</comment>
<comment type="cofactor">
    <cofactor evidence="18">
        <name>Mg(2+)</name>
        <dbReference type="ChEBI" id="CHEBI:18420"/>
    </cofactor>
    <cofactor evidence="18">
        <name>Mn(2+)</name>
        <dbReference type="ChEBI" id="CHEBI:29035"/>
    </cofactor>
    <text evidence="18">Binds 1 divalent metal cation per subunit; can use either Mg(2+) or Mn(2+).</text>
</comment>
<evidence type="ECO:0000256" key="4">
    <source>
        <dbReference type="ARBA" id="ARBA00022490"/>
    </source>
</evidence>
<dbReference type="GO" id="GO:0005634">
    <property type="term" value="C:nucleus"/>
    <property type="evidence" value="ECO:0007669"/>
    <property type="project" value="UniProtKB-SubCell"/>
</dbReference>
<evidence type="ECO:0000256" key="16">
    <source>
        <dbReference type="ARBA" id="ARBA00093255"/>
    </source>
</evidence>
<evidence type="ECO:0000256" key="6">
    <source>
        <dbReference type="ARBA" id="ARBA00022741"/>
    </source>
</evidence>
<evidence type="ECO:0000256" key="14">
    <source>
        <dbReference type="ARBA" id="ARBA00054940"/>
    </source>
</evidence>
<sequence>MLPETKPSKSRKAKRAEEALGGSGLLALCEVATATPGDASPTSTISVSPRRAPLGGNDCVTSPADHKGLGRASPPDLTMVDAAAAAPPKQKTAAFIGVRRRPWGSYAAEIRNHLTGSREWLGTFNTAEEAAVVYDLRKRQIKGEHTKCNFAALDDSGELEICPHGQSRPERLTLWIPANWSAQVQMHIQAQAAAASAKAGPAPTSAKAAPESRARKPKREAQQMDTPLDRAPPSRPAIEREEKPKPRPAPPPAAAPEHVQAIFEAHGNLPFKLTSTKVDLPELQGDVGDIAKEKCRIAADQVKGPVLVEDTSLGFHAYKGLPGPYIKWFLEKLGHDGLNKMLVGFGDTSAFAQCTFAFSDGPGAEPKVFVGITEGRIVPARGPTTFGWDPVFEPEGFSETYAEMDKAVKNTISHRKRSLDKIDAAEQLEALLDQKAILPVQEGVRCATALGALLACPDEAAKWRGKRTLLKLLSGDIAIFSLRAIHSDSMDDAAFLRHLLSRTEPAVEGVCLKSRLLQRLLRLAPEHPAAALCALSGLSGFQASKIFLYGGIPLLLEALAAAPGPCLAILDKVAAQSPSSLMTELANRPAAVASLSSCLGDSDRVDGDAQGCAAMLLANLAGAVQTGASAAAPPCVQSLVDEALPRACELLRDEGLAPQQLATGCALLAARLVPGSKTACRLVTQHTRALEPAVAALVQARKYAEAQALLKAAGEFAREP</sequence>
<evidence type="ECO:0000256" key="8">
    <source>
        <dbReference type="ARBA" id="ARBA00022842"/>
    </source>
</evidence>
<evidence type="ECO:0000256" key="19">
    <source>
        <dbReference type="SAM" id="MobiDB-lite"/>
    </source>
</evidence>
<dbReference type="Proteomes" id="UP001255856">
    <property type="component" value="Unassembled WGS sequence"/>
</dbReference>
<evidence type="ECO:0000259" key="20">
    <source>
        <dbReference type="PROSITE" id="PS51032"/>
    </source>
</evidence>
<dbReference type="GO" id="GO:0035870">
    <property type="term" value="F:dITP diphosphatase activity"/>
    <property type="evidence" value="ECO:0007669"/>
    <property type="project" value="UniProtKB-UniRule"/>
</dbReference>
<reference evidence="21" key="1">
    <citation type="submission" date="2021-01" db="EMBL/GenBank/DDBJ databases">
        <authorList>
            <person name="Eckstrom K.M.E."/>
        </authorList>
    </citation>
    <scope>NUCLEOTIDE SEQUENCE</scope>
    <source>
        <strain evidence="21">UVCC 0001</strain>
    </source>
</reference>
<evidence type="ECO:0000256" key="10">
    <source>
        <dbReference type="ARBA" id="ARBA00023080"/>
    </source>
</evidence>
<dbReference type="FunFam" id="3.90.950.10:FF:000003">
    <property type="entry name" value="Inosine triphosphate pyrophosphatase"/>
    <property type="match status" value="1"/>
</dbReference>
<keyword evidence="7 18" id="KW-0378">Hydrolase</keyword>
<comment type="similarity">
    <text evidence="3 18">Belongs to the HAM1 NTPase family.</text>
</comment>
<evidence type="ECO:0000256" key="12">
    <source>
        <dbReference type="ARBA" id="ARBA00023163"/>
    </source>
</evidence>
<dbReference type="EMBL" id="JASFZW010000001">
    <property type="protein sequence ID" value="KAK2080381.1"/>
    <property type="molecule type" value="Genomic_DNA"/>
</dbReference>
<evidence type="ECO:0000256" key="7">
    <source>
        <dbReference type="ARBA" id="ARBA00022801"/>
    </source>
</evidence>
<feature type="binding site" evidence="18">
    <location>
        <position position="409"/>
    </location>
    <ligand>
        <name>ITP</name>
        <dbReference type="ChEBI" id="CHEBI:61402"/>
    </ligand>
</feature>
<feature type="binding site" evidence="18">
    <location>
        <begin position="310"/>
        <end position="311"/>
    </location>
    <ligand>
        <name>ITP</name>
        <dbReference type="ChEBI" id="CHEBI:61402"/>
    </ligand>
</feature>
<dbReference type="SMART" id="SM00380">
    <property type="entry name" value="AP2"/>
    <property type="match status" value="1"/>
</dbReference>
<gene>
    <name evidence="21" type="ORF">QBZ16_000234</name>
</gene>
<dbReference type="CDD" id="cd00515">
    <property type="entry name" value="HAM1"/>
    <property type="match status" value="1"/>
</dbReference>
<feature type="binding site" evidence="18">
    <location>
        <position position="282"/>
    </location>
    <ligand>
        <name>Mg(2+)</name>
        <dbReference type="ChEBI" id="CHEBI:18420"/>
    </ligand>
</feature>
<evidence type="ECO:0000256" key="18">
    <source>
        <dbReference type="HAMAP-Rule" id="MF_03148"/>
    </source>
</evidence>
<dbReference type="EC" id="3.6.1.66" evidence="18"/>
<feature type="binding site" evidence="18">
    <location>
        <begin position="386"/>
        <end position="389"/>
    </location>
    <ligand>
        <name>ITP</name>
        <dbReference type="ChEBI" id="CHEBI:61402"/>
    </ligand>
</feature>
<dbReference type="InterPro" id="IPR016177">
    <property type="entry name" value="DNA-bd_dom_sf"/>
</dbReference>
<organism evidence="21 22">
    <name type="scientific">Prototheca wickerhamii</name>
    <dbReference type="NCBI Taxonomy" id="3111"/>
    <lineage>
        <taxon>Eukaryota</taxon>
        <taxon>Viridiplantae</taxon>
        <taxon>Chlorophyta</taxon>
        <taxon>core chlorophytes</taxon>
        <taxon>Trebouxiophyceae</taxon>
        <taxon>Chlorellales</taxon>
        <taxon>Chlorellaceae</taxon>
        <taxon>Prototheca</taxon>
    </lineage>
</organism>
<dbReference type="PROSITE" id="PS51032">
    <property type="entry name" value="AP2_ERF"/>
    <property type="match status" value="1"/>
</dbReference>
<protein>
    <recommendedName>
        <fullName evidence="18">Inosine triphosphate pyrophosphatase</fullName>
        <shortName evidence="18">ITPase</shortName>
        <shortName evidence="18">Inosine triphosphatase</shortName>
        <ecNumber evidence="18">3.6.1.66</ecNumber>
    </recommendedName>
    <alternativeName>
        <fullName evidence="18">Non-canonical purine NTP pyrophosphatase</fullName>
    </alternativeName>
    <alternativeName>
        <fullName evidence="18">Non-standard purine NTP pyrophosphatase</fullName>
    </alternativeName>
    <alternativeName>
        <fullName evidence="18">Nucleoside-triphosphate diphosphatase</fullName>
    </alternativeName>
    <alternativeName>
        <fullName evidence="18">Nucleoside-triphosphate pyrophosphatase</fullName>
        <shortName evidence="18">NTPase</shortName>
    </alternativeName>
    <alternativeName>
        <fullName evidence="18">XTP/dITP diphosphatase</fullName>
    </alternativeName>
</protein>
<dbReference type="InterPro" id="IPR029001">
    <property type="entry name" value="ITPase-like_fam"/>
</dbReference>
<dbReference type="GO" id="GO:0046872">
    <property type="term" value="F:metal ion binding"/>
    <property type="evidence" value="ECO:0007669"/>
    <property type="project" value="UniProtKB-KW"/>
</dbReference>
<comment type="caution">
    <text evidence="18">Lacks conserved residue(s) required for the propagation of feature annotation.</text>
</comment>
<dbReference type="PRINTS" id="PR00367">
    <property type="entry name" value="ETHRSPELEMNT"/>
</dbReference>
<evidence type="ECO:0000256" key="17">
    <source>
        <dbReference type="ARBA" id="ARBA00093271"/>
    </source>
</evidence>
<dbReference type="AlphaFoldDB" id="A0AAD9IMH1"/>
<accession>A0AAD9IMH1</accession>
<feature type="compositionally biased region" description="Basic and acidic residues" evidence="19">
    <location>
        <begin position="210"/>
        <end position="222"/>
    </location>
</feature>
<dbReference type="InterPro" id="IPR002637">
    <property type="entry name" value="RdgB/HAM1"/>
</dbReference>
<keyword evidence="5 18" id="KW-0479">Metal-binding</keyword>
<evidence type="ECO:0000256" key="3">
    <source>
        <dbReference type="ARBA" id="ARBA00008023"/>
    </source>
</evidence>
<keyword evidence="10 18" id="KW-0546">Nucleotide metabolism</keyword>
<keyword evidence="18" id="KW-0464">Manganese</keyword>
<evidence type="ECO:0000313" key="22">
    <source>
        <dbReference type="Proteomes" id="UP001255856"/>
    </source>
</evidence>
<dbReference type="PANTHER" id="PTHR11067">
    <property type="entry name" value="INOSINE TRIPHOSPHATE PYROPHOSPHATASE/HAM1 PROTEIN"/>
    <property type="match status" value="1"/>
</dbReference>